<dbReference type="AlphaFoldDB" id="A0AAD3HSX8"/>
<keyword evidence="3" id="KW-1185">Reference proteome</keyword>
<evidence type="ECO:0000256" key="1">
    <source>
        <dbReference type="SAM" id="MobiDB-lite"/>
    </source>
</evidence>
<protein>
    <submittedName>
        <fullName evidence="2">Uncharacterized protein</fullName>
    </submittedName>
</protein>
<gene>
    <name evidence="2" type="ORF">Agub_g15248</name>
</gene>
<reference evidence="2 3" key="1">
    <citation type="journal article" date="2021" name="Sci. Rep.">
        <title>Genome sequencing of the multicellular alga Astrephomene provides insights into convergent evolution of germ-soma differentiation.</title>
        <authorList>
            <person name="Yamashita S."/>
            <person name="Yamamoto K."/>
            <person name="Matsuzaki R."/>
            <person name="Suzuki S."/>
            <person name="Yamaguchi H."/>
            <person name="Hirooka S."/>
            <person name="Minakuchi Y."/>
            <person name="Miyagishima S."/>
            <person name="Kawachi M."/>
            <person name="Toyoda A."/>
            <person name="Nozaki H."/>
        </authorList>
    </citation>
    <scope>NUCLEOTIDE SEQUENCE [LARGE SCALE GENOMIC DNA]</scope>
    <source>
        <strain evidence="2 3">NIES-4017</strain>
    </source>
</reference>
<dbReference type="PANTHER" id="PTHR47489:SF2">
    <property type="entry name" value="GCN5-RELATED N-ACETYLTRANSFERASE 5, CHLOROPLASTIC"/>
    <property type="match status" value="1"/>
</dbReference>
<accession>A0AAD3HSX8</accession>
<proteinExistence type="predicted"/>
<sequence length="235" mass="25576">MFSWKAPSVHTAISSTTMPAACLSHSKVHVHQLWTGHIRKGSCPNRSDVAAWTRRRWARRSASQAIQEQVQNTTSLVSEDTRATQMYEYKYEFDLPEGRVVIQPLTPPLIDPTADLLSASFLASSAHLAPYTRYLRANIRRYLQEHRALPPRALVLVAVLLQPHQLPQGQQQGHLQQAQQGPQQQGQSQPRMASAAATPTAAAVLSAPCAAAVVTCGATEGMEEEKAEKAAGPAG</sequence>
<organism evidence="2 3">
    <name type="scientific">Astrephomene gubernaculifera</name>
    <dbReference type="NCBI Taxonomy" id="47775"/>
    <lineage>
        <taxon>Eukaryota</taxon>
        <taxon>Viridiplantae</taxon>
        <taxon>Chlorophyta</taxon>
        <taxon>core chlorophytes</taxon>
        <taxon>Chlorophyceae</taxon>
        <taxon>CS clade</taxon>
        <taxon>Chlamydomonadales</taxon>
        <taxon>Astrephomenaceae</taxon>
        <taxon>Astrephomene</taxon>
    </lineage>
</organism>
<evidence type="ECO:0000313" key="3">
    <source>
        <dbReference type="Proteomes" id="UP001054857"/>
    </source>
</evidence>
<dbReference type="PANTHER" id="PTHR47489">
    <property type="entry name" value="ACYL-COA N-ACYLTRANSFERASES (NAT) SUPERFAMILY PROTEIN"/>
    <property type="match status" value="1"/>
</dbReference>
<dbReference type="Proteomes" id="UP001054857">
    <property type="component" value="Unassembled WGS sequence"/>
</dbReference>
<feature type="non-terminal residue" evidence="2">
    <location>
        <position position="1"/>
    </location>
</feature>
<evidence type="ECO:0000313" key="2">
    <source>
        <dbReference type="EMBL" id="GFR52654.1"/>
    </source>
</evidence>
<name>A0AAD3HSX8_9CHLO</name>
<feature type="region of interest" description="Disordered" evidence="1">
    <location>
        <begin position="168"/>
        <end position="198"/>
    </location>
</feature>
<comment type="caution">
    <text evidence="2">The sequence shown here is derived from an EMBL/GenBank/DDBJ whole genome shotgun (WGS) entry which is preliminary data.</text>
</comment>
<dbReference type="EMBL" id="BMAR01000068">
    <property type="protein sequence ID" value="GFR52654.1"/>
    <property type="molecule type" value="Genomic_DNA"/>
</dbReference>